<gene>
    <name evidence="4" type="ORF">OO014_02520</name>
</gene>
<keyword evidence="3" id="KW-0732">Signal</keyword>
<dbReference type="Proteomes" id="UP001150259">
    <property type="component" value="Unassembled WGS sequence"/>
</dbReference>
<reference evidence="4 5" key="1">
    <citation type="submission" date="2022-11" db="EMBL/GenBank/DDBJ databases">
        <title>Anaerobic phenanthrene biodegradation by a DNRA strain PheN6.</title>
        <authorList>
            <person name="Zhang Z."/>
        </authorList>
    </citation>
    <scope>NUCLEOTIDE SEQUENCE [LARGE SCALE GENOMIC DNA]</scope>
    <source>
        <strain evidence="4 5">PheN6</strain>
    </source>
</reference>
<evidence type="ECO:0000313" key="5">
    <source>
        <dbReference type="Proteomes" id="UP001150259"/>
    </source>
</evidence>
<feature type="chain" id="PRO_5047216322" evidence="3">
    <location>
        <begin position="32"/>
        <end position="760"/>
    </location>
</feature>
<organism evidence="4 5">
    <name type="scientific">Intrasporangium calvum</name>
    <dbReference type="NCBI Taxonomy" id="53358"/>
    <lineage>
        <taxon>Bacteria</taxon>
        <taxon>Bacillati</taxon>
        <taxon>Actinomycetota</taxon>
        <taxon>Actinomycetes</taxon>
        <taxon>Micrococcales</taxon>
        <taxon>Intrasporangiaceae</taxon>
        <taxon>Intrasporangium</taxon>
    </lineage>
</organism>
<dbReference type="EMBL" id="JAPFQL010000006">
    <property type="protein sequence ID" value="MDC5696117.1"/>
    <property type="molecule type" value="Genomic_DNA"/>
</dbReference>
<dbReference type="RefSeq" id="WP_272460694.1">
    <property type="nucleotide sequence ID" value="NZ_JAPFQL010000006.1"/>
</dbReference>
<sequence>MTLTRSWRTVSRTVALTALLGLTALVPAAGAVPGEPEPGRPATADSPAAAVPRVAAADDEAVITLTAVTPTVLDGTGRTRVTGSVTAPASGPLVGAEIRLVLGSQPLTVRTDIDRWVKQHGAAAGRTVARTAKPLPEVPAAQTAPFTIDLEEWQVAGAVGSGAFAAVPVAIEAYQRGATTPIGAVRTFLAWQSRVEFEPLQIALAIPVTLDPDVRLFSRDDDVREKAWSRAVGPGSRVDRIVTGTAGSYATLGVDPAVLVAGPGEVSGAFVGADPTPSTTPSATPSATPTGSATGDRPAPVEPGTPPASSDADRLATALAGRNLFALPYADADVAATGALDPTNGLVRDLVARAATVGERLGEPVRGDIAWPVDGLLPAGRAAAVQSLHATSATRKAAAIIVNQAAITSTSPYTPTARRVSTEGTPLLGSDARLSALLPKRSEATAVLATQRFLAETLVLLGERPGTARSVLLTAPRSYDPDPAALSAFLRATTESVAWLEPVAMETLLGGHGSDRAVPQEQPSKSARSTAPKPTLSSLRLMQLAKQRDTLDAVATVLEDGASFERTYGALLDELASVRWRYRPAAWAELNNSVSADVKDATSAIRVLPRRVNFLAENGTIRIPVRNGLDYAVEDLRLVVVPLNRRLQVLEQPGPVSIAAGPDASRNISVRVHAVAAGRADLLAYLTTADGTRIGSEAVIPVSVNPLDSTFYWIGGVLAGLVLLAGVIRAVTKGTSRIEEIGDLETVAERDEAAQERNRS</sequence>
<name>A0ABT5GCV7_9MICO</name>
<feature type="compositionally biased region" description="Low complexity" evidence="1">
    <location>
        <begin position="272"/>
        <end position="295"/>
    </location>
</feature>
<keyword evidence="2" id="KW-0472">Membrane</keyword>
<keyword evidence="2" id="KW-0812">Transmembrane</keyword>
<evidence type="ECO:0000256" key="1">
    <source>
        <dbReference type="SAM" id="MobiDB-lite"/>
    </source>
</evidence>
<feature type="region of interest" description="Disordered" evidence="1">
    <location>
        <begin position="270"/>
        <end position="313"/>
    </location>
</feature>
<evidence type="ECO:0000313" key="4">
    <source>
        <dbReference type="EMBL" id="MDC5696117.1"/>
    </source>
</evidence>
<feature type="region of interest" description="Disordered" evidence="1">
    <location>
        <begin position="510"/>
        <end position="534"/>
    </location>
</feature>
<evidence type="ECO:0000256" key="2">
    <source>
        <dbReference type="SAM" id="Phobius"/>
    </source>
</evidence>
<keyword evidence="2" id="KW-1133">Transmembrane helix</keyword>
<keyword evidence="5" id="KW-1185">Reference proteome</keyword>
<evidence type="ECO:0000256" key="3">
    <source>
        <dbReference type="SAM" id="SignalP"/>
    </source>
</evidence>
<proteinExistence type="predicted"/>
<feature type="signal peptide" evidence="3">
    <location>
        <begin position="1"/>
        <end position="31"/>
    </location>
</feature>
<feature type="transmembrane region" description="Helical" evidence="2">
    <location>
        <begin position="711"/>
        <end position="731"/>
    </location>
</feature>
<comment type="caution">
    <text evidence="4">The sequence shown here is derived from an EMBL/GenBank/DDBJ whole genome shotgun (WGS) entry which is preliminary data.</text>
</comment>
<accession>A0ABT5GCV7</accession>
<protein>
    <submittedName>
        <fullName evidence="4">DUF6049 family protein</fullName>
    </submittedName>
</protein>